<reference evidence="1 2" key="1">
    <citation type="submission" date="2017-04" db="EMBL/GenBank/DDBJ databases">
        <authorList>
            <person name="Afonso C.L."/>
            <person name="Miller P.J."/>
            <person name="Scott M.A."/>
            <person name="Spackman E."/>
            <person name="Goraichik I."/>
            <person name="Dimitrov K.M."/>
            <person name="Suarez D.L."/>
            <person name="Swayne D.E."/>
        </authorList>
    </citation>
    <scope>NUCLEOTIDE SEQUENCE [LARGE SCALE GENOMIC DNA]</scope>
    <source>
        <strain evidence="1 2">DSM 3385</strain>
    </source>
</reference>
<accession>A0A1W2DFH7</accession>
<dbReference type="RefSeq" id="WP_084070208.1">
    <property type="nucleotide sequence ID" value="NZ_FWXY01000017.1"/>
</dbReference>
<proteinExistence type="predicted"/>
<organism evidence="1 2">
    <name type="scientific">Desulfocicer vacuolatum DSM 3385</name>
    <dbReference type="NCBI Taxonomy" id="1121400"/>
    <lineage>
        <taxon>Bacteria</taxon>
        <taxon>Pseudomonadati</taxon>
        <taxon>Thermodesulfobacteriota</taxon>
        <taxon>Desulfobacteria</taxon>
        <taxon>Desulfobacterales</taxon>
        <taxon>Desulfobacteraceae</taxon>
        <taxon>Desulfocicer</taxon>
    </lineage>
</organism>
<evidence type="ECO:0000313" key="1">
    <source>
        <dbReference type="EMBL" id="SMC95736.1"/>
    </source>
</evidence>
<dbReference type="EMBL" id="FWXY01000017">
    <property type="protein sequence ID" value="SMC95736.1"/>
    <property type="molecule type" value="Genomic_DNA"/>
</dbReference>
<dbReference type="OrthoDB" id="5430742at2"/>
<evidence type="ECO:0000313" key="2">
    <source>
        <dbReference type="Proteomes" id="UP000192418"/>
    </source>
</evidence>
<gene>
    <name evidence="1" type="ORF">SAMN02746065_11725</name>
</gene>
<keyword evidence="2" id="KW-1185">Reference proteome</keyword>
<name>A0A1W2DFH7_9BACT</name>
<sequence>MGTMFKKDGTLNFPDMEEQVRHQAIRKDHKSVVKSAFCPQGHDLMSSVKIDGYKGIHFIYQEQKTGREADIVITAVVGDCTKVYLNGEPFQKDEIVNVLCPTCREALPNHGLCECGVHDYLFFLDQKLSMDCAQTFCARIGCVSGSKLHLSRDDASVIEQMESHVVTAGYCSNGHSLISDVKIDQYPGIGLIYKSLDQEKEAEIVISATIGETHKAILKGEAFEKGEAVNVCCPTCREELPILFDCRCGAPIYMFFLDRDLHFNRGQAFCSRVGCAESSRTLLSKQALKEFMVTQIP</sequence>
<dbReference type="AlphaFoldDB" id="A0A1W2DFH7"/>
<protein>
    <submittedName>
        <fullName evidence="1">Uncharacterized protein</fullName>
    </submittedName>
</protein>
<dbReference type="Proteomes" id="UP000192418">
    <property type="component" value="Unassembled WGS sequence"/>
</dbReference>